<evidence type="ECO:0000313" key="5">
    <source>
        <dbReference type="EMBL" id="QTD51932.1"/>
    </source>
</evidence>
<dbReference type="GO" id="GO:0005524">
    <property type="term" value="F:ATP binding"/>
    <property type="evidence" value="ECO:0007669"/>
    <property type="project" value="UniProtKB-KW"/>
</dbReference>
<dbReference type="PANTHER" id="PTHR42918">
    <property type="entry name" value="LYSYL-TRNA SYNTHETASE"/>
    <property type="match status" value="1"/>
</dbReference>
<accession>A0A8A4TS94</accession>
<dbReference type="InterPro" id="IPR045864">
    <property type="entry name" value="aa-tRNA-synth_II/BPL/LPL"/>
</dbReference>
<gene>
    <name evidence="5" type="primary">genX</name>
    <name evidence="5" type="ORF">J3U87_05620</name>
</gene>
<dbReference type="InterPro" id="IPR018149">
    <property type="entry name" value="Lys-tRNA-synth_II_C"/>
</dbReference>
<reference evidence="5" key="1">
    <citation type="submission" date="2021-03" db="EMBL/GenBank/DDBJ databases">
        <title>Acanthopleuribacteraceae sp. M133.</title>
        <authorList>
            <person name="Wang G."/>
        </authorList>
    </citation>
    <scope>NUCLEOTIDE SEQUENCE</scope>
    <source>
        <strain evidence="5">M133</strain>
    </source>
</reference>
<dbReference type="KEGG" id="scor:J3U87_05620"/>
<feature type="domain" description="Aminoacyl-transfer RNA synthetases class-II family profile" evidence="4">
    <location>
        <begin position="102"/>
        <end position="401"/>
    </location>
</feature>
<dbReference type="PRINTS" id="PR00982">
    <property type="entry name" value="TRNASYNTHLYS"/>
</dbReference>
<proteinExistence type="predicted"/>
<evidence type="ECO:0000256" key="3">
    <source>
        <dbReference type="ARBA" id="ARBA00022840"/>
    </source>
</evidence>
<dbReference type="InterPro" id="IPR006195">
    <property type="entry name" value="aa-tRNA-synth_II"/>
</dbReference>
<evidence type="ECO:0000259" key="4">
    <source>
        <dbReference type="PROSITE" id="PS50862"/>
    </source>
</evidence>
<protein>
    <submittedName>
        <fullName evidence="5">EF-P lysine aminoacylase GenX</fullName>
    </submittedName>
</protein>
<evidence type="ECO:0000256" key="1">
    <source>
        <dbReference type="ARBA" id="ARBA00022598"/>
    </source>
</evidence>
<dbReference type="GO" id="GO:0006430">
    <property type="term" value="P:lysyl-tRNA aminoacylation"/>
    <property type="evidence" value="ECO:0007669"/>
    <property type="project" value="InterPro"/>
</dbReference>
<dbReference type="InterPro" id="IPR004364">
    <property type="entry name" value="Aa-tRNA-synt_II"/>
</dbReference>
<dbReference type="GO" id="GO:0005829">
    <property type="term" value="C:cytosol"/>
    <property type="evidence" value="ECO:0007669"/>
    <property type="project" value="TreeGrafter"/>
</dbReference>
<organism evidence="5 6">
    <name type="scientific">Sulfidibacter corallicola</name>
    <dbReference type="NCBI Taxonomy" id="2818388"/>
    <lineage>
        <taxon>Bacteria</taxon>
        <taxon>Pseudomonadati</taxon>
        <taxon>Acidobacteriota</taxon>
        <taxon>Holophagae</taxon>
        <taxon>Acanthopleuribacterales</taxon>
        <taxon>Acanthopleuribacteraceae</taxon>
        <taxon>Sulfidibacter</taxon>
    </lineage>
</organism>
<dbReference type="NCBIfam" id="TIGR00462">
    <property type="entry name" value="genX"/>
    <property type="match status" value="1"/>
</dbReference>
<dbReference type="AlphaFoldDB" id="A0A8A4TS94"/>
<dbReference type="GO" id="GO:0004824">
    <property type="term" value="F:lysine-tRNA ligase activity"/>
    <property type="evidence" value="ECO:0007669"/>
    <property type="project" value="InterPro"/>
</dbReference>
<evidence type="ECO:0000313" key="6">
    <source>
        <dbReference type="Proteomes" id="UP000663929"/>
    </source>
</evidence>
<keyword evidence="2" id="KW-0547">Nucleotide-binding</keyword>
<keyword evidence="6" id="KW-1185">Reference proteome</keyword>
<dbReference type="InterPro" id="IPR004525">
    <property type="entry name" value="EpmA"/>
</dbReference>
<sequence length="403" mass="45688">MPEWIGTFKSRISIAAFFESGHGTVAGLLEWSNEGEAHLHDTSATLELAPEWVADLASDIRYWAAFHFGRDGTRRLYCRPIAARGETERHLRYRERYLRRWRIHQEIRRWFLNAGFLETDTPVRVPCPGMEPYLDTFAAGDRFLRTSPELHMKRLLAAGFDPIFQIAPCFRAGDKGTQHREEFLMLEWYRLFADLGHLVDDLGSLLTHLAPLSTDPEYFRRPPKIVRSVSLFREYLGLNLTDHTDPAPLRACLEHKGMSWDPEDDWDTLYFLLFLNFIEPKLGLDAPTIVTDYPASQAALAKKAPQRPGELPTCYRFELYVHGGIELANAFYELTDADEQRARFEADRAHRAALDKVVYACDEDFLAALAGGLPPAAGIALGVDRLTAALLGERALAPILPFG</sequence>
<dbReference type="PANTHER" id="PTHR42918:SF6">
    <property type="entry name" value="ELONGATION FACTOR P--(R)-BETA-LYSINE LIGASE"/>
    <property type="match status" value="1"/>
</dbReference>
<keyword evidence="1" id="KW-0436">Ligase</keyword>
<name>A0A8A4TS94_SULCO</name>
<dbReference type="RefSeq" id="WP_237382045.1">
    <property type="nucleotide sequence ID" value="NZ_CP071793.1"/>
</dbReference>
<dbReference type="Gene3D" id="3.30.930.10">
    <property type="entry name" value="Bira Bifunctional Protein, Domain 2"/>
    <property type="match status" value="1"/>
</dbReference>
<dbReference type="Pfam" id="PF00152">
    <property type="entry name" value="tRNA-synt_2"/>
    <property type="match status" value="1"/>
</dbReference>
<evidence type="ECO:0000256" key="2">
    <source>
        <dbReference type="ARBA" id="ARBA00022741"/>
    </source>
</evidence>
<dbReference type="Proteomes" id="UP000663929">
    <property type="component" value="Chromosome"/>
</dbReference>
<dbReference type="PROSITE" id="PS50862">
    <property type="entry name" value="AA_TRNA_LIGASE_II"/>
    <property type="match status" value="1"/>
</dbReference>
<dbReference type="EMBL" id="CP071793">
    <property type="protein sequence ID" value="QTD51932.1"/>
    <property type="molecule type" value="Genomic_DNA"/>
</dbReference>
<dbReference type="GO" id="GO:0000049">
    <property type="term" value="F:tRNA binding"/>
    <property type="evidence" value="ECO:0007669"/>
    <property type="project" value="TreeGrafter"/>
</dbReference>
<keyword evidence="3" id="KW-0067">ATP-binding</keyword>
<dbReference type="SUPFAM" id="SSF55681">
    <property type="entry name" value="Class II aaRS and biotin synthetases"/>
    <property type="match status" value="1"/>
</dbReference>